<dbReference type="OrthoDB" id="8117402at2759"/>
<dbReference type="PANTHER" id="PTHR19818:SF139">
    <property type="entry name" value="PAIR-RULE PROTEIN ODD-PAIRED"/>
    <property type="match status" value="1"/>
</dbReference>
<dbReference type="SUPFAM" id="SSF57667">
    <property type="entry name" value="beta-beta-alpha zinc fingers"/>
    <property type="match status" value="2"/>
</dbReference>
<proteinExistence type="predicted"/>
<evidence type="ECO:0000256" key="4">
    <source>
        <dbReference type="ARBA" id="ARBA00022771"/>
    </source>
</evidence>
<dbReference type="GO" id="GO:0005634">
    <property type="term" value="C:nucleus"/>
    <property type="evidence" value="ECO:0007669"/>
    <property type="project" value="UniProtKB-SubCell"/>
</dbReference>
<dbReference type="Gene3D" id="3.30.160.60">
    <property type="entry name" value="Classic Zinc Finger"/>
    <property type="match status" value="3"/>
</dbReference>
<dbReference type="SMART" id="SM01336">
    <property type="entry name" value="zf-PARP"/>
    <property type="match status" value="1"/>
</dbReference>
<dbReference type="Proteomes" id="UP000748756">
    <property type="component" value="Unassembled WGS sequence"/>
</dbReference>
<dbReference type="InterPro" id="IPR036957">
    <property type="entry name" value="Znf_PARP_sf"/>
</dbReference>
<reference evidence="11" key="1">
    <citation type="journal article" date="2020" name="Fungal Divers.">
        <title>Resolving the Mortierellaceae phylogeny through synthesis of multi-gene phylogenetics and phylogenomics.</title>
        <authorList>
            <person name="Vandepol N."/>
            <person name="Liber J."/>
            <person name="Desiro A."/>
            <person name="Na H."/>
            <person name="Kennedy M."/>
            <person name="Barry K."/>
            <person name="Grigoriev I.V."/>
            <person name="Miller A.N."/>
            <person name="O'Donnell K."/>
            <person name="Stajich J.E."/>
            <person name="Bonito G."/>
        </authorList>
    </citation>
    <scope>NUCLEOTIDE SEQUENCE</scope>
    <source>
        <strain evidence="11">NRRL 6426</strain>
    </source>
</reference>
<dbReference type="InterPro" id="IPR013087">
    <property type="entry name" value="Znf_C2H2_type"/>
</dbReference>
<name>A0A9P5VBD3_9FUNG</name>
<feature type="region of interest" description="Disordered" evidence="8">
    <location>
        <begin position="1016"/>
        <end position="1035"/>
    </location>
</feature>
<sequence length="1035" mass="113444">MADYTSSTSSNPSVTNNNAWIASNMSSTHASPVSISSPLDGFTLHTPQVPILSLALAVDISASPASIDDTNSITGTPFLFDSLNPDLSTMPVSTNTIAPQDFCLYERMDPSAFDFPLFGETFKQQKLKQGGMFQDQMTDEELTLALDMQQQQQMEQLRFIQSHAIASDGLSTAAGTSLGEHPFVPADMGLNNPLSTSISNNKVSFGFDSLAALMDDSGLDLSHVAAGMKAQAQVPFHHQHQPQSHVYASVHASDTPLLDAPSTPCFNSPFSPSLDTPALPHLGFKFGGDFGCGDQTPLFGSSGPVFPFQLPMPIQFGHGMQSRVSDMVAPQSTLLNASPNMPAPITFGGLGETESDLITLSSLHIKKEEDTTTKIPLSSLSDFSSASNSPRLSEDDDDDDFDFEDDDDDMDFKDEPEDEDMEPYETKSSAPDHSAATSSANTVVSFVYSGKRKSNDATRPALFAARRSAPIALERHPSVSGGDNDNDSEIDANDLQADSTYIPVATFIHNRKRKSKATPAPTSPVKRTRPTLASPYGGNHESSSSSSSAPAKQPFNMEIGSLSPLSNQDESDNLLPTQQGSNKRASNGVTSNKKRSPSNDSFRPFVCDHPDCGRAFNRLFNLRSHVRTHDPNSERPFVCEESDCKKAFTRKHDLQRHQTSVHQGQRRYVCDTCKKSFSRQDGLRRHYRREVNSCAPGRFEGFEEEDHDGFEDEDDDDSSDASDTENDQQIIKKSPSHDIQASDGLDPSSITNLNPTFPWNPGDQTTSSPQSLSDYPQPNINLWLLLAQLTSHCDGWQAMVVITYCVEYAESQKSVCLKCNKVIPNKSLRVGRMERTSEKEKKKFAKFRWYHFKCFEVPEIMTKIPVHLIRGQVNLLDKDKLRLEKVIKLGVGASWSQIVDQHKKKAKEDEEAAAAEALENGTPLPAKPSKDDLMDSDDDEANAKDFTSQLTGEVDRKQERKNRKINKLKAKTDGAKISKKQPSGKGPAGAGAGAKGKTNNNKDTKPMSAVAKAIAETRADSQKKMELMKNKFGKK</sequence>
<feature type="compositionally biased region" description="Basic residues" evidence="8">
    <location>
        <begin position="959"/>
        <end position="969"/>
    </location>
</feature>
<keyword evidence="4 7" id="KW-0863">Zinc-finger</keyword>
<keyword evidence="12" id="KW-1185">Reference proteome</keyword>
<feature type="compositionally biased region" description="Polar residues" evidence="8">
    <location>
        <begin position="563"/>
        <end position="591"/>
    </location>
</feature>
<feature type="compositionally biased region" description="Acidic residues" evidence="8">
    <location>
        <begin position="702"/>
        <end position="726"/>
    </location>
</feature>
<protein>
    <submittedName>
        <fullName evidence="11">Uncharacterized protein</fullName>
    </submittedName>
</protein>
<dbReference type="InterPro" id="IPR036236">
    <property type="entry name" value="Znf_C2H2_sf"/>
</dbReference>
<evidence type="ECO:0000256" key="6">
    <source>
        <dbReference type="ARBA" id="ARBA00023242"/>
    </source>
</evidence>
<evidence type="ECO:0000256" key="1">
    <source>
        <dbReference type="ARBA" id="ARBA00004123"/>
    </source>
</evidence>
<dbReference type="Pfam" id="PF13912">
    <property type="entry name" value="zf-C2H2_6"/>
    <property type="match status" value="1"/>
</dbReference>
<keyword evidence="5" id="KW-0862">Zinc</keyword>
<dbReference type="EMBL" id="JAAAUQ010000378">
    <property type="protein sequence ID" value="KAF9150826.1"/>
    <property type="molecule type" value="Genomic_DNA"/>
</dbReference>
<evidence type="ECO:0000256" key="5">
    <source>
        <dbReference type="ARBA" id="ARBA00022833"/>
    </source>
</evidence>
<feature type="compositionally biased region" description="Acidic residues" evidence="8">
    <location>
        <begin position="394"/>
        <end position="423"/>
    </location>
</feature>
<evidence type="ECO:0000256" key="7">
    <source>
        <dbReference type="PROSITE-ProRule" id="PRU00042"/>
    </source>
</evidence>
<dbReference type="GO" id="GO:0000978">
    <property type="term" value="F:RNA polymerase II cis-regulatory region sequence-specific DNA binding"/>
    <property type="evidence" value="ECO:0007669"/>
    <property type="project" value="TreeGrafter"/>
</dbReference>
<keyword evidence="6" id="KW-0539">Nucleus</keyword>
<feature type="domain" description="PARP-type" evidence="9">
    <location>
        <begin position="804"/>
        <end position="855"/>
    </location>
</feature>
<evidence type="ECO:0000256" key="8">
    <source>
        <dbReference type="SAM" id="MobiDB-lite"/>
    </source>
</evidence>
<keyword evidence="2" id="KW-0479">Metal-binding</keyword>
<feature type="region of interest" description="Disordered" evidence="8">
    <location>
        <begin position="376"/>
        <end position="439"/>
    </location>
</feature>
<feature type="region of interest" description="Disordered" evidence="8">
    <location>
        <begin position="698"/>
        <end position="772"/>
    </location>
</feature>
<organism evidence="11 12">
    <name type="scientific">Linnemannia schmuckeri</name>
    <dbReference type="NCBI Taxonomy" id="64567"/>
    <lineage>
        <taxon>Eukaryota</taxon>
        <taxon>Fungi</taxon>
        <taxon>Fungi incertae sedis</taxon>
        <taxon>Mucoromycota</taxon>
        <taxon>Mortierellomycotina</taxon>
        <taxon>Mortierellomycetes</taxon>
        <taxon>Mortierellales</taxon>
        <taxon>Mortierellaceae</taxon>
        <taxon>Linnemannia</taxon>
    </lineage>
</organism>
<dbReference type="InterPro" id="IPR050329">
    <property type="entry name" value="GLI_C2H2-zinc-finger"/>
</dbReference>
<evidence type="ECO:0000259" key="10">
    <source>
        <dbReference type="PROSITE" id="PS50157"/>
    </source>
</evidence>
<dbReference type="GO" id="GO:0000981">
    <property type="term" value="F:DNA-binding transcription factor activity, RNA polymerase II-specific"/>
    <property type="evidence" value="ECO:0007669"/>
    <property type="project" value="TreeGrafter"/>
</dbReference>
<feature type="region of interest" description="Disordered" evidence="8">
    <location>
        <begin position="902"/>
        <end position="1007"/>
    </location>
</feature>
<dbReference type="PROSITE" id="PS00028">
    <property type="entry name" value="ZINC_FINGER_C2H2_1"/>
    <property type="match status" value="2"/>
</dbReference>
<evidence type="ECO:0000259" key="9">
    <source>
        <dbReference type="PROSITE" id="PS50064"/>
    </source>
</evidence>
<dbReference type="SMART" id="SM00355">
    <property type="entry name" value="ZnF_C2H2"/>
    <property type="match status" value="3"/>
</dbReference>
<dbReference type="AlphaFoldDB" id="A0A9P5VBD3"/>
<dbReference type="InterPro" id="IPR001510">
    <property type="entry name" value="Znf_PARP"/>
</dbReference>
<dbReference type="PROSITE" id="PS50157">
    <property type="entry name" value="ZINC_FINGER_C2H2_2"/>
    <property type="match status" value="3"/>
</dbReference>
<keyword evidence="3" id="KW-0677">Repeat</keyword>
<feature type="domain" description="C2H2-type" evidence="10">
    <location>
        <begin position="668"/>
        <end position="693"/>
    </location>
</feature>
<evidence type="ECO:0000256" key="3">
    <source>
        <dbReference type="ARBA" id="ARBA00022737"/>
    </source>
</evidence>
<feature type="domain" description="C2H2-type" evidence="10">
    <location>
        <begin position="605"/>
        <end position="634"/>
    </location>
</feature>
<comment type="subcellular location">
    <subcellularLocation>
        <location evidence="1">Nucleus</location>
    </subcellularLocation>
</comment>
<dbReference type="GO" id="GO:0008270">
    <property type="term" value="F:zinc ion binding"/>
    <property type="evidence" value="ECO:0007669"/>
    <property type="project" value="UniProtKB-KW"/>
</dbReference>
<feature type="region of interest" description="Disordered" evidence="8">
    <location>
        <begin position="467"/>
        <end position="604"/>
    </location>
</feature>
<dbReference type="Gene3D" id="3.30.1740.10">
    <property type="entry name" value="Zinc finger, PARP-type"/>
    <property type="match status" value="1"/>
</dbReference>
<comment type="caution">
    <text evidence="11">The sequence shown here is derived from an EMBL/GenBank/DDBJ whole genome shotgun (WGS) entry which is preliminary data.</text>
</comment>
<gene>
    <name evidence="11" type="ORF">BG015_007349</name>
</gene>
<evidence type="ECO:0000313" key="11">
    <source>
        <dbReference type="EMBL" id="KAF9150826.1"/>
    </source>
</evidence>
<dbReference type="GO" id="GO:0045944">
    <property type="term" value="P:positive regulation of transcription by RNA polymerase II"/>
    <property type="evidence" value="ECO:0007669"/>
    <property type="project" value="UniProtKB-ARBA"/>
</dbReference>
<feature type="compositionally biased region" description="Polar residues" evidence="8">
    <location>
        <begin position="748"/>
        <end position="772"/>
    </location>
</feature>
<dbReference type="PANTHER" id="PTHR19818">
    <property type="entry name" value="ZINC FINGER PROTEIN ZIC AND GLI"/>
    <property type="match status" value="1"/>
</dbReference>
<accession>A0A9P5VBD3</accession>
<dbReference type="Pfam" id="PF00096">
    <property type="entry name" value="zf-C2H2"/>
    <property type="match status" value="2"/>
</dbReference>
<dbReference type="SUPFAM" id="SSF57716">
    <property type="entry name" value="Glucocorticoid receptor-like (DNA-binding domain)"/>
    <property type="match status" value="1"/>
</dbReference>
<feature type="compositionally biased region" description="Basic and acidic residues" evidence="8">
    <location>
        <begin position="1016"/>
        <end position="1029"/>
    </location>
</feature>
<evidence type="ECO:0000256" key="2">
    <source>
        <dbReference type="ARBA" id="ARBA00022723"/>
    </source>
</evidence>
<dbReference type="PROSITE" id="PS50064">
    <property type="entry name" value="ZF_PARP_2"/>
    <property type="match status" value="1"/>
</dbReference>
<feature type="compositionally biased region" description="Low complexity" evidence="8">
    <location>
        <begin position="378"/>
        <end position="389"/>
    </location>
</feature>
<dbReference type="Pfam" id="PF00645">
    <property type="entry name" value="zf-PARP"/>
    <property type="match status" value="1"/>
</dbReference>
<feature type="domain" description="C2H2-type" evidence="10">
    <location>
        <begin position="637"/>
        <end position="667"/>
    </location>
</feature>
<evidence type="ECO:0000313" key="12">
    <source>
        <dbReference type="Proteomes" id="UP000748756"/>
    </source>
</evidence>
<dbReference type="FunFam" id="3.30.160.60:FF:000125">
    <property type="entry name" value="Putative zinc finger protein 143"/>
    <property type="match status" value="1"/>
</dbReference>